<comment type="caution">
    <text evidence="1">The sequence shown here is derived from an EMBL/GenBank/DDBJ whole genome shotgun (WGS) entry which is preliminary data.</text>
</comment>
<accession>A0A1G2FY88</accession>
<organism evidence="1 2">
    <name type="scientific">Candidatus Ryanbacteria bacterium RIFCSPHIGHO2_01_FULL_45_22</name>
    <dbReference type="NCBI Taxonomy" id="1802114"/>
    <lineage>
        <taxon>Bacteria</taxon>
        <taxon>Candidatus Ryaniibacteriota</taxon>
    </lineage>
</organism>
<dbReference type="Proteomes" id="UP000177480">
    <property type="component" value="Unassembled WGS sequence"/>
</dbReference>
<sequence>MNMIRNRAWRRYQVLRHMRRRLKEDRNQHYNDLLCPCWGNARRYQKGESRLTVQERREFEEDVLSI</sequence>
<dbReference type="AlphaFoldDB" id="A0A1G2FY88"/>
<evidence type="ECO:0000313" key="1">
    <source>
        <dbReference type="EMBL" id="OGZ42787.1"/>
    </source>
</evidence>
<evidence type="ECO:0000313" key="2">
    <source>
        <dbReference type="Proteomes" id="UP000177480"/>
    </source>
</evidence>
<dbReference type="STRING" id="1802114.A2719_02100"/>
<proteinExistence type="predicted"/>
<reference evidence="1 2" key="1">
    <citation type="journal article" date="2016" name="Nat. Commun.">
        <title>Thousands of microbial genomes shed light on interconnected biogeochemical processes in an aquifer system.</title>
        <authorList>
            <person name="Anantharaman K."/>
            <person name="Brown C.T."/>
            <person name="Hug L.A."/>
            <person name="Sharon I."/>
            <person name="Castelle C.J."/>
            <person name="Probst A.J."/>
            <person name="Thomas B.C."/>
            <person name="Singh A."/>
            <person name="Wilkins M.J."/>
            <person name="Karaoz U."/>
            <person name="Brodie E.L."/>
            <person name="Williams K.H."/>
            <person name="Hubbard S.S."/>
            <person name="Banfield J.F."/>
        </authorList>
    </citation>
    <scope>NUCLEOTIDE SEQUENCE [LARGE SCALE GENOMIC DNA]</scope>
</reference>
<dbReference type="EMBL" id="MHNK01000022">
    <property type="protein sequence ID" value="OGZ42787.1"/>
    <property type="molecule type" value="Genomic_DNA"/>
</dbReference>
<protein>
    <submittedName>
        <fullName evidence="1">Uncharacterized protein</fullName>
    </submittedName>
</protein>
<name>A0A1G2FY88_9BACT</name>
<gene>
    <name evidence="1" type="ORF">A2719_02100</name>
</gene>